<name>A0A086TFE2_HAPC1</name>
<reference evidence="3" key="1">
    <citation type="journal article" date="2014" name="Genome Announc.">
        <title>Genome sequence and annotation of Acremonium chrysogenum, producer of the beta-lactam antibiotic cephalosporin C.</title>
        <authorList>
            <person name="Terfehr D."/>
            <person name="Dahlmann T.A."/>
            <person name="Specht T."/>
            <person name="Zadra I."/>
            <person name="Kuernsteiner H."/>
            <person name="Kueck U."/>
        </authorList>
    </citation>
    <scope>NUCLEOTIDE SEQUENCE [LARGE SCALE GENOMIC DNA]</scope>
    <source>
        <strain evidence="3">ATCC 11550 / CBS 779.69 / DSM 880 / IAM 14645 / JCM 23072 / IMI 49137</strain>
    </source>
</reference>
<sequence>MSPRWETKFESNKTPKLITFQQRATQLPCLVREITYHATNTQNSETKGRTSFASLSPDHRSVTGPGSLETLRCSGHEVDVIVLGRAAQALTYGIARRRS</sequence>
<gene>
    <name evidence="2" type="ORF">ACRE_010210</name>
</gene>
<dbReference type="HOGENOM" id="CLU_2319639_0_0_1"/>
<protein>
    <submittedName>
        <fullName evidence="2">Uncharacterized protein</fullName>
    </submittedName>
</protein>
<evidence type="ECO:0000256" key="1">
    <source>
        <dbReference type="SAM" id="MobiDB-lite"/>
    </source>
</evidence>
<dbReference type="AlphaFoldDB" id="A0A086TFE2"/>
<dbReference type="EMBL" id="JPKY01000005">
    <property type="protein sequence ID" value="KFH48074.1"/>
    <property type="molecule type" value="Genomic_DNA"/>
</dbReference>
<comment type="caution">
    <text evidence="2">The sequence shown here is derived from an EMBL/GenBank/DDBJ whole genome shotgun (WGS) entry which is preliminary data.</text>
</comment>
<feature type="region of interest" description="Disordered" evidence="1">
    <location>
        <begin position="40"/>
        <end position="68"/>
    </location>
</feature>
<dbReference type="Proteomes" id="UP000029964">
    <property type="component" value="Unassembled WGS sequence"/>
</dbReference>
<evidence type="ECO:0000313" key="2">
    <source>
        <dbReference type="EMBL" id="KFH48074.1"/>
    </source>
</evidence>
<feature type="compositionally biased region" description="Polar residues" evidence="1">
    <location>
        <begin position="40"/>
        <end position="54"/>
    </location>
</feature>
<keyword evidence="3" id="KW-1185">Reference proteome</keyword>
<accession>A0A086TFE2</accession>
<evidence type="ECO:0000313" key="3">
    <source>
        <dbReference type="Proteomes" id="UP000029964"/>
    </source>
</evidence>
<organism evidence="2 3">
    <name type="scientific">Hapsidospora chrysogenum (strain ATCC 11550 / CBS 779.69 / DSM 880 / IAM 14645 / JCM 23072 / IMI 49137)</name>
    <name type="common">Acremonium chrysogenum</name>
    <dbReference type="NCBI Taxonomy" id="857340"/>
    <lineage>
        <taxon>Eukaryota</taxon>
        <taxon>Fungi</taxon>
        <taxon>Dikarya</taxon>
        <taxon>Ascomycota</taxon>
        <taxon>Pezizomycotina</taxon>
        <taxon>Sordariomycetes</taxon>
        <taxon>Hypocreomycetidae</taxon>
        <taxon>Hypocreales</taxon>
        <taxon>Bionectriaceae</taxon>
        <taxon>Hapsidospora</taxon>
    </lineage>
</organism>
<proteinExistence type="predicted"/>